<feature type="active site" description="Proton acceptor" evidence="9">
    <location>
        <position position="25"/>
    </location>
</feature>
<dbReference type="RefSeq" id="WP_120316784.1">
    <property type="nucleotide sequence ID" value="NZ_BONH01000047.1"/>
</dbReference>
<dbReference type="SUPFAM" id="SSF55620">
    <property type="entry name" value="Tetrahydrobiopterin biosynthesis enzymes-like"/>
    <property type="match status" value="1"/>
</dbReference>
<dbReference type="UniPathway" id="UPA00391"/>
<dbReference type="GO" id="GO:0070497">
    <property type="term" value="F:6-carboxytetrahydropterin synthase activity"/>
    <property type="evidence" value="ECO:0007669"/>
    <property type="project" value="UniProtKB-EC"/>
</dbReference>
<keyword evidence="5 8" id="KW-0862">Zinc</keyword>
<dbReference type="AlphaFoldDB" id="A0A8J3KJK9"/>
<evidence type="ECO:0000256" key="6">
    <source>
        <dbReference type="ARBA" id="ARBA00023239"/>
    </source>
</evidence>
<comment type="catalytic activity">
    <reaction evidence="7 8">
        <text>7,8-dihydroneopterin 3'-triphosphate + H2O = 6-carboxy-5,6,7,8-tetrahydropterin + triphosphate + acetaldehyde + 2 H(+)</text>
        <dbReference type="Rhea" id="RHEA:27966"/>
        <dbReference type="ChEBI" id="CHEBI:15343"/>
        <dbReference type="ChEBI" id="CHEBI:15377"/>
        <dbReference type="ChEBI" id="CHEBI:15378"/>
        <dbReference type="ChEBI" id="CHEBI:18036"/>
        <dbReference type="ChEBI" id="CHEBI:58462"/>
        <dbReference type="ChEBI" id="CHEBI:61032"/>
        <dbReference type="EC" id="4.1.2.50"/>
    </reaction>
</comment>
<dbReference type="PANTHER" id="PTHR12589">
    <property type="entry name" value="PYRUVOYL TETRAHYDROBIOPTERIN SYNTHASE"/>
    <property type="match status" value="1"/>
</dbReference>
<comment type="cofactor">
    <cofactor evidence="8 10">
        <name>Zn(2+)</name>
        <dbReference type="ChEBI" id="CHEBI:29105"/>
    </cofactor>
    <text evidence="8 10">Binds 1 zinc ion per subunit.</text>
</comment>
<evidence type="ECO:0000256" key="2">
    <source>
        <dbReference type="ARBA" id="ARBA00008900"/>
    </source>
</evidence>
<keyword evidence="12" id="KW-1185">Reference proteome</keyword>
<proteinExistence type="inferred from homology"/>
<dbReference type="Pfam" id="PF01242">
    <property type="entry name" value="PTPS"/>
    <property type="match status" value="1"/>
</dbReference>
<dbReference type="InterPro" id="IPR007115">
    <property type="entry name" value="6-PTP_synth/QueD"/>
</dbReference>
<feature type="binding site" evidence="10">
    <location>
        <position position="31"/>
    </location>
    <ligand>
        <name>Zn(2+)</name>
        <dbReference type="ChEBI" id="CHEBI:29105"/>
    </ligand>
</feature>
<evidence type="ECO:0000256" key="3">
    <source>
        <dbReference type="ARBA" id="ARBA00018141"/>
    </source>
</evidence>
<evidence type="ECO:0000256" key="1">
    <source>
        <dbReference type="ARBA" id="ARBA00005061"/>
    </source>
</evidence>
<protein>
    <recommendedName>
        <fullName evidence="3 8">6-carboxy-5,6,7,8-tetrahydropterin synthase</fullName>
        <ecNumber evidence="8">4.-.-.-</ecNumber>
    </recommendedName>
</protein>
<evidence type="ECO:0000256" key="9">
    <source>
        <dbReference type="PIRSR" id="PIRSR006113-1"/>
    </source>
</evidence>
<dbReference type="EC" id="4.-.-.-" evidence="8"/>
<sequence length="125" mass="14159">MFTISKTFRFEASHRLAGLPEGHKCARLHGHSYAVTVELDADYLDPPGFVMDFAQLSPLGDYLKIAFDHQHLNDVLTVQPTSENLARLFTEWCVGHLPLAESVSAVTVRVSETTSSWAQYRWRRP</sequence>
<comment type="caution">
    <text evidence="11">The sequence shown here is derived from an EMBL/GenBank/DDBJ whole genome shotgun (WGS) entry which is preliminary data.</text>
</comment>
<dbReference type="GO" id="GO:0008616">
    <property type="term" value="P:tRNA queuosine(34) biosynthetic process"/>
    <property type="evidence" value="ECO:0007669"/>
    <property type="project" value="UniProtKB-KW"/>
</dbReference>
<dbReference type="PIRSF" id="PIRSF006113">
    <property type="entry name" value="PTP_synth"/>
    <property type="match status" value="1"/>
</dbReference>
<comment type="similarity">
    <text evidence="2 8">Belongs to the PTPS family. QueD subfamily.</text>
</comment>
<feature type="active site" description="Charge relay system" evidence="9">
    <location>
        <position position="112"/>
    </location>
</feature>
<dbReference type="Proteomes" id="UP000659904">
    <property type="component" value="Unassembled WGS sequence"/>
</dbReference>
<feature type="binding site" evidence="10">
    <location>
        <position position="29"/>
    </location>
    <ligand>
        <name>Zn(2+)</name>
        <dbReference type="ChEBI" id="CHEBI:29105"/>
    </ligand>
</feature>
<evidence type="ECO:0000256" key="10">
    <source>
        <dbReference type="PIRSR" id="PIRSR006113-2"/>
    </source>
</evidence>
<dbReference type="PANTHER" id="PTHR12589:SF7">
    <property type="entry name" value="6-PYRUVOYL TETRAHYDROBIOPTERIN SYNTHASE"/>
    <property type="match status" value="1"/>
</dbReference>
<reference evidence="11 12" key="1">
    <citation type="submission" date="2021-01" db="EMBL/GenBank/DDBJ databases">
        <title>Whole genome shotgun sequence of Catellatospora citrea NBRC 14495.</title>
        <authorList>
            <person name="Komaki H."/>
            <person name="Tamura T."/>
        </authorList>
    </citation>
    <scope>NUCLEOTIDE SEQUENCE [LARGE SCALE GENOMIC DNA]</scope>
    <source>
        <strain evidence="11 12">NBRC 14495</strain>
    </source>
</reference>
<keyword evidence="6 8" id="KW-0456">Lyase</keyword>
<feature type="binding site" evidence="10">
    <location>
        <position position="14"/>
    </location>
    <ligand>
        <name>Zn(2+)</name>
        <dbReference type="ChEBI" id="CHEBI:29105"/>
    </ligand>
</feature>
<name>A0A8J3KJK9_9ACTN</name>
<dbReference type="Gene3D" id="3.30.479.10">
    <property type="entry name" value="6-pyruvoyl tetrahydropterin synthase/QueD"/>
    <property type="match status" value="1"/>
</dbReference>
<organism evidence="11 12">
    <name type="scientific">Catellatospora citrea</name>
    <dbReference type="NCBI Taxonomy" id="53366"/>
    <lineage>
        <taxon>Bacteria</taxon>
        <taxon>Bacillati</taxon>
        <taxon>Actinomycetota</taxon>
        <taxon>Actinomycetes</taxon>
        <taxon>Micromonosporales</taxon>
        <taxon>Micromonosporaceae</taxon>
        <taxon>Catellatospora</taxon>
    </lineage>
</organism>
<comment type="pathway">
    <text evidence="1 8">Purine metabolism; 7-cyano-7-deazaguanine biosynthesis.</text>
</comment>
<accession>A0A8J3KJK9</accession>
<dbReference type="GO" id="GO:0046872">
    <property type="term" value="F:metal ion binding"/>
    <property type="evidence" value="ECO:0007669"/>
    <property type="project" value="UniProtKB-KW"/>
</dbReference>
<evidence type="ECO:0000313" key="12">
    <source>
        <dbReference type="Proteomes" id="UP000659904"/>
    </source>
</evidence>
<evidence type="ECO:0000256" key="8">
    <source>
        <dbReference type="PIRNR" id="PIRNR006113"/>
    </source>
</evidence>
<gene>
    <name evidence="11" type="ORF">Cci01nite_71830</name>
</gene>
<dbReference type="EMBL" id="BONH01000047">
    <property type="protein sequence ID" value="GIG02090.1"/>
    <property type="molecule type" value="Genomic_DNA"/>
</dbReference>
<evidence type="ECO:0000256" key="7">
    <source>
        <dbReference type="ARBA" id="ARBA00048807"/>
    </source>
</evidence>
<keyword evidence="4 8" id="KW-0479">Metal-binding</keyword>
<dbReference type="InterPro" id="IPR038418">
    <property type="entry name" value="6-PTP_synth/QueD_sf"/>
</dbReference>
<evidence type="ECO:0000256" key="4">
    <source>
        <dbReference type="ARBA" id="ARBA00022723"/>
    </source>
</evidence>
<feature type="active site" description="Charge relay system" evidence="9">
    <location>
        <position position="69"/>
    </location>
</feature>
<evidence type="ECO:0000256" key="5">
    <source>
        <dbReference type="ARBA" id="ARBA00022833"/>
    </source>
</evidence>
<keyword evidence="8" id="KW-0671">Queuosine biosynthesis</keyword>
<evidence type="ECO:0000313" key="11">
    <source>
        <dbReference type="EMBL" id="GIG02090.1"/>
    </source>
</evidence>